<evidence type="ECO:0000256" key="3">
    <source>
        <dbReference type="ARBA" id="ARBA00022741"/>
    </source>
</evidence>
<gene>
    <name evidence="6" type="ORF">JYK00_09590</name>
</gene>
<dbReference type="CDD" id="cd03225">
    <property type="entry name" value="ABC_cobalt_CbiO_domain1"/>
    <property type="match status" value="1"/>
</dbReference>
<accession>A0ABX7S8P3</accession>
<dbReference type="Gene3D" id="3.40.50.300">
    <property type="entry name" value="P-loop containing nucleotide triphosphate hydrolases"/>
    <property type="match status" value="1"/>
</dbReference>
<dbReference type="SUPFAM" id="SSF52540">
    <property type="entry name" value="P-loop containing nucleoside triphosphate hydrolases"/>
    <property type="match status" value="1"/>
</dbReference>
<evidence type="ECO:0000256" key="4">
    <source>
        <dbReference type="ARBA" id="ARBA00022840"/>
    </source>
</evidence>
<organism evidence="6 7">
    <name type="scientific">Thermosipho ferrireducens</name>
    <dbReference type="NCBI Taxonomy" id="2571116"/>
    <lineage>
        <taxon>Bacteria</taxon>
        <taxon>Thermotogati</taxon>
        <taxon>Thermotogota</taxon>
        <taxon>Thermotogae</taxon>
        <taxon>Thermotogales</taxon>
        <taxon>Fervidobacteriaceae</taxon>
        <taxon>Thermosipho</taxon>
    </lineage>
</organism>
<sequence length="202" mass="22764">MTLTLKTKEVALLLGENGSGKSTLLKVLAGLYPYKGTISCTGNADHSDVTGYVFQNPETQIIGSTVWEDVIFGLENIGLKKEEIKKRAEWVLKVVGLYEFKDKDPFLLSGGQKQKLAIASILAMRPEFLLLDEPTAMLDKYDRTAVKELIKEIIRLQKGIIIATHHAEFFFDIAQRVIVLSRGKIIYDGFIENLPEKFINRF</sequence>
<dbReference type="InterPro" id="IPR015856">
    <property type="entry name" value="ABC_transpr_CbiO/EcfA_su"/>
</dbReference>
<keyword evidence="7" id="KW-1185">Reference proteome</keyword>
<dbReference type="SMART" id="SM00382">
    <property type="entry name" value="AAA"/>
    <property type="match status" value="1"/>
</dbReference>
<evidence type="ECO:0000313" key="7">
    <source>
        <dbReference type="Proteomes" id="UP000671862"/>
    </source>
</evidence>
<dbReference type="Pfam" id="PF00005">
    <property type="entry name" value="ABC_tran"/>
    <property type="match status" value="1"/>
</dbReference>
<protein>
    <submittedName>
        <fullName evidence="6">ABC transporter ATP-binding protein</fullName>
    </submittedName>
</protein>
<dbReference type="InterPro" id="IPR027417">
    <property type="entry name" value="P-loop_NTPase"/>
</dbReference>
<keyword evidence="3" id="KW-0547">Nucleotide-binding</keyword>
<dbReference type="Proteomes" id="UP000671862">
    <property type="component" value="Chromosome"/>
</dbReference>
<reference evidence="6 7" key="1">
    <citation type="submission" date="2021-03" db="EMBL/GenBank/DDBJ databases">
        <title>Thermosipho ferrireducens sp.nov., an anaerobic thermophilic iron-reducing bacterium isolated from a deep-sea hydrothermal sulfide deposits.</title>
        <authorList>
            <person name="Zeng X."/>
            <person name="Chen Y."/>
            <person name="Shao Z."/>
        </authorList>
    </citation>
    <scope>NUCLEOTIDE SEQUENCE [LARGE SCALE GENOMIC DNA]</scope>
    <source>
        <strain evidence="6 7">JL129W03</strain>
    </source>
</reference>
<evidence type="ECO:0000256" key="2">
    <source>
        <dbReference type="ARBA" id="ARBA00022448"/>
    </source>
</evidence>
<dbReference type="GO" id="GO:0005524">
    <property type="term" value="F:ATP binding"/>
    <property type="evidence" value="ECO:0007669"/>
    <property type="project" value="UniProtKB-KW"/>
</dbReference>
<keyword evidence="2" id="KW-0813">Transport</keyword>
<dbReference type="InterPro" id="IPR050095">
    <property type="entry name" value="ECF_ABC_transporter_ATP-bd"/>
</dbReference>
<feature type="domain" description="ABC transporter" evidence="5">
    <location>
        <begin position="1"/>
        <end position="199"/>
    </location>
</feature>
<keyword evidence="4 6" id="KW-0067">ATP-binding</keyword>
<evidence type="ECO:0000256" key="1">
    <source>
        <dbReference type="ARBA" id="ARBA00005417"/>
    </source>
</evidence>
<evidence type="ECO:0000313" key="6">
    <source>
        <dbReference type="EMBL" id="QTA38974.1"/>
    </source>
</evidence>
<name>A0ABX7S8P3_9BACT</name>
<dbReference type="EMBL" id="CP071446">
    <property type="protein sequence ID" value="QTA38974.1"/>
    <property type="molecule type" value="Genomic_DNA"/>
</dbReference>
<dbReference type="PROSITE" id="PS00211">
    <property type="entry name" value="ABC_TRANSPORTER_1"/>
    <property type="match status" value="1"/>
</dbReference>
<dbReference type="InterPro" id="IPR017871">
    <property type="entry name" value="ABC_transporter-like_CS"/>
</dbReference>
<dbReference type="PANTHER" id="PTHR43553:SF24">
    <property type="entry name" value="ENERGY-COUPLING FACTOR TRANSPORTER ATP-BINDING PROTEIN ECFA1"/>
    <property type="match status" value="1"/>
</dbReference>
<dbReference type="PROSITE" id="PS50893">
    <property type="entry name" value="ABC_TRANSPORTER_2"/>
    <property type="match status" value="1"/>
</dbReference>
<dbReference type="InterPro" id="IPR003439">
    <property type="entry name" value="ABC_transporter-like_ATP-bd"/>
</dbReference>
<dbReference type="PANTHER" id="PTHR43553">
    <property type="entry name" value="HEAVY METAL TRANSPORTER"/>
    <property type="match status" value="1"/>
</dbReference>
<proteinExistence type="inferred from homology"/>
<evidence type="ECO:0000259" key="5">
    <source>
        <dbReference type="PROSITE" id="PS50893"/>
    </source>
</evidence>
<dbReference type="InterPro" id="IPR003593">
    <property type="entry name" value="AAA+_ATPase"/>
</dbReference>
<comment type="similarity">
    <text evidence="1">Belongs to the ABC transporter superfamily.</text>
</comment>